<accession>A0ABW5TNH0</accession>
<comment type="caution">
    <text evidence="8">The sequence shown here is derived from an EMBL/GenBank/DDBJ whole genome shotgun (WGS) entry which is preliminary data.</text>
</comment>
<protein>
    <recommendedName>
        <fullName evidence="5">NADH-quinone oxidoreductase subunit N</fullName>
        <ecNumber evidence="5">7.1.1.-</ecNumber>
    </recommendedName>
    <alternativeName>
        <fullName evidence="5">NADH dehydrogenase I subunit N</fullName>
    </alternativeName>
    <alternativeName>
        <fullName evidence="5">NDH-1 subunit N</fullName>
    </alternativeName>
</protein>
<feature type="transmembrane region" description="Helical" evidence="5">
    <location>
        <begin position="420"/>
        <end position="440"/>
    </location>
</feature>
<feature type="transmembrane region" description="Helical" evidence="5">
    <location>
        <begin position="380"/>
        <end position="408"/>
    </location>
</feature>
<keyword evidence="5" id="KW-0520">NAD</keyword>
<organism evidence="8 9">
    <name type="scientific">Pedobacter alpinus</name>
    <dbReference type="NCBI Taxonomy" id="1590643"/>
    <lineage>
        <taxon>Bacteria</taxon>
        <taxon>Pseudomonadati</taxon>
        <taxon>Bacteroidota</taxon>
        <taxon>Sphingobacteriia</taxon>
        <taxon>Sphingobacteriales</taxon>
        <taxon>Sphingobacteriaceae</taxon>
        <taxon>Pedobacter</taxon>
    </lineage>
</organism>
<dbReference type="PANTHER" id="PTHR22773">
    <property type="entry name" value="NADH DEHYDROGENASE"/>
    <property type="match status" value="1"/>
</dbReference>
<evidence type="ECO:0000256" key="3">
    <source>
        <dbReference type="ARBA" id="ARBA00022989"/>
    </source>
</evidence>
<evidence type="ECO:0000313" key="9">
    <source>
        <dbReference type="Proteomes" id="UP001597546"/>
    </source>
</evidence>
<comment type="subunit">
    <text evidence="5">NDH-1 is composed of 14 different subunits. Subunits NuoA, H, J, K, L, M, N constitute the membrane sector of the complex.</text>
</comment>
<feature type="transmembrane region" description="Helical" evidence="5">
    <location>
        <begin position="47"/>
        <end position="68"/>
    </location>
</feature>
<sequence>MQNIPSISQTTSDILQSLPYLKSEWIIVIGFLLVIVTDLFSKNSKNIIAGLAALTLIISGAVLLNELYAFESNKFLFNGMFVFSKSALQFKILVVAASLFSLLFFYQDDRLQNHPKGINDFISIFLAGTLGLFLLISSANLLMLYLSVEMISLVSYLMVAYNAYQKKEAEASMKYVLFGTVSSAIMLYGISLIYGFTGTINLYNEVMLEGLSQTANIPAYLAVIMVLAGISFKLSAVPFHFWTPDAYEAAPTSVVSFLATAPKIAVFGFLYYLIPSFQNGDVFNQFILAVAATSMILGNVIAVFQNDAKRMMAYSAIGHTGFILMLFVLPQAIILKSLLCYLAIYSIANIGTFMSLASIENSYGFTKIAELKGLGKNIPTLAVALVLLLVSLIGLPPTAGFIAKFVVFSILLSVGLSQPYITVLLIVAAFTTVISLFYYLKIPLNLFLKKSDLNIPIIYGRKNLRIYIILLAVLTLLLGLFPSILNYFTL</sequence>
<proteinExistence type="inferred from homology"/>
<name>A0ABW5TNH0_9SPHI</name>
<keyword evidence="4 5" id="KW-0472">Membrane</keyword>
<comment type="subcellular location">
    <subcellularLocation>
        <location evidence="5">Cell membrane</location>
        <topology evidence="5">Multi-pass membrane protein</topology>
    </subcellularLocation>
    <subcellularLocation>
        <location evidence="1">Endomembrane system</location>
        <topology evidence="1">Multi-pass membrane protein</topology>
    </subcellularLocation>
    <subcellularLocation>
        <location evidence="6">Membrane</location>
        <topology evidence="6">Multi-pass membrane protein</topology>
    </subcellularLocation>
</comment>
<dbReference type="HAMAP" id="MF_00445">
    <property type="entry name" value="NDH1_NuoN_1"/>
    <property type="match status" value="1"/>
</dbReference>
<evidence type="ECO:0000256" key="6">
    <source>
        <dbReference type="RuleBase" id="RU000320"/>
    </source>
</evidence>
<feature type="transmembrane region" description="Helical" evidence="5">
    <location>
        <begin position="118"/>
        <end position="136"/>
    </location>
</feature>
<keyword evidence="2 5" id="KW-0812">Transmembrane</keyword>
<keyword evidence="9" id="KW-1185">Reference proteome</keyword>
<feature type="transmembrane region" description="Helical" evidence="5">
    <location>
        <begin position="466"/>
        <end position="488"/>
    </location>
</feature>
<feature type="transmembrane region" description="Helical" evidence="5">
    <location>
        <begin position="316"/>
        <end position="335"/>
    </location>
</feature>
<dbReference type="Proteomes" id="UP001597546">
    <property type="component" value="Unassembled WGS sequence"/>
</dbReference>
<dbReference type="RefSeq" id="WP_379041255.1">
    <property type="nucleotide sequence ID" value="NZ_JBHSKW010000009.1"/>
</dbReference>
<feature type="transmembrane region" description="Helical" evidence="5">
    <location>
        <begin position="88"/>
        <end position="106"/>
    </location>
</feature>
<dbReference type="InterPro" id="IPR010096">
    <property type="entry name" value="NADH-Q_OxRdtase_suN/2"/>
</dbReference>
<feature type="transmembrane region" description="Helical" evidence="5">
    <location>
        <begin position="254"/>
        <end position="274"/>
    </location>
</feature>
<feature type="transmembrane region" description="Helical" evidence="5">
    <location>
        <begin position="341"/>
        <end position="359"/>
    </location>
</feature>
<keyword evidence="5" id="KW-1003">Cell membrane</keyword>
<evidence type="ECO:0000313" key="8">
    <source>
        <dbReference type="EMBL" id="MFD2730825.1"/>
    </source>
</evidence>
<feature type="transmembrane region" description="Helical" evidence="5">
    <location>
        <begin position="286"/>
        <end position="304"/>
    </location>
</feature>
<dbReference type="EMBL" id="JBHULV010000008">
    <property type="protein sequence ID" value="MFD2730825.1"/>
    <property type="molecule type" value="Genomic_DNA"/>
</dbReference>
<keyword evidence="5" id="KW-0874">Quinone</keyword>
<feature type="domain" description="NADH:quinone oxidoreductase/Mrp antiporter transmembrane" evidence="7">
    <location>
        <begin position="138"/>
        <end position="422"/>
    </location>
</feature>
<keyword evidence="5" id="KW-1278">Translocase</keyword>
<feature type="transmembrane region" description="Helical" evidence="5">
    <location>
        <begin position="142"/>
        <end position="163"/>
    </location>
</feature>
<keyword evidence="5" id="KW-0813">Transport</keyword>
<keyword evidence="3 5" id="KW-1133">Transmembrane helix</keyword>
<comment type="similarity">
    <text evidence="5">Belongs to the complex I subunit 2 family.</text>
</comment>
<comment type="function">
    <text evidence="5">NDH-1 shuttles electrons from NADH, via FMN and iron-sulfur (Fe-S) centers, to quinones in the respiratory chain. The immediate electron acceptor for the enzyme in this species is believed to be a menaquinone. Couples the redox reaction to proton translocation (for every two electrons transferred, four hydrogen ions are translocated across the cytoplasmic membrane), and thus conserves the redox energy in a proton gradient.</text>
</comment>
<feature type="transmembrane region" description="Helical" evidence="5">
    <location>
        <begin position="217"/>
        <end position="242"/>
    </location>
</feature>
<reference evidence="9" key="1">
    <citation type="journal article" date="2019" name="Int. J. Syst. Evol. Microbiol.">
        <title>The Global Catalogue of Microorganisms (GCM) 10K type strain sequencing project: providing services to taxonomists for standard genome sequencing and annotation.</title>
        <authorList>
            <consortium name="The Broad Institute Genomics Platform"/>
            <consortium name="The Broad Institute Genome Sequencing Center for Infectious Disease"/>
            <person name="Wu L."/>
            <person name="Ma J."/>
        </authorList>
    </citation>
    <scope>NUCLEOTIDE SEQUENCE [LARGE SCALE GENOMIC DNA]</scope>
    <source>
        <strain evidence="9">KCTC 42456</strain>
    </source>
</reference>
<evidence type="ECO:0000256" key="2">
    <source>
        <dbReference type="ARBA" id="ARBA00022692"/>
    </source>
</evidence>
<comment type="catalytic activity">
    <reaction evidence="5">
        <text>a quinone + NADH + 5 H(+)(in) = a quinol + NAD(+) + 4 H(+)(out)</text>
        <dbReference type="Rhea" id="RHEA:57888"/>
        <dbReference type="ChEBI" id="CHEBI:15378"/>
        <dbReference type="ChEBI" id="CHEBI:24646"/>
        <dbReference type="ChEBI" id="CHEBI:57540"/>
        <dbReference type="ChEBI" id="CHEBI:57945"/>
        <dbReference type="ChEBI" id="CHEBI:132124"/>
    </reaction>
</comment>
<evidence type="ECO:0000256" key="1">
    <source>
        <dbReference type="ARBA" id="ARBA00004127"/>
    </source>
</evidence>
<evidence type="ECO:0000259" key="7">
    <source>
        <dbReference type="Pfam" id="PF00361"/>
    </source>
</evidence>
<evidence type="ECO:0000256" key="5">
    <source>
        <dbReference type="HAMAP-Rule" id="MF_00445"/>
    </source>
</evidence>
<gene>
    <name evidence="5" type="primary">nuoN</name>
    <name evidence="8" type="ORF">ACFSSE_03840</name>
</gene>
<feature type="transmembrane region" description="Helical" evidence="5">
    <location>
        <begin position="175"/>
        <end position="197"/>
    </location>
</feature>
<dbReference type="Pfam" id="PF00361">
    <property type="entry name" value="Proton_antipo_M"/>
    <property type="match status" value="1"/>
</dbReference>
<evidence type="ECO:0000256" key="4">
    <source>
        <dbReference type="ARBA" id="ARBA00023136"/>
    </source>
</evidence>
<feature type="transmembrane region" description="Helical" evidence="5">
    <location>
        <begin position="20"/>
        <end position="40"/>
    </location>
</feature>
<dbReference type="InterPro" id="IPR001750">
    <property type="entry name" value="ND/Mrp_TM"/>
</dbReference>
<dbReference type="NCBIfam" id="TIGR01770">
    <property type="entry name" value="NDH_I_N"/>
    <property type="match status" value="1"/>
</dbReference>
<dbReference type="EC" id="7.1.1.-" evidence="5"/>